<evidence type="ECO:0000313" key="1">
    <source>
        <dbReference type="EMBL" id="CAJ1957010.1"/>
    </source>
</evidence>
<dbReference type="InterPro" id="IPR044520">
    <property type="entry name" value="ARF_GAP_AGD5/15"/>
</dbReference>
<organism evidence="1 2">
    <name type="scientific">Sphenostylis stenocarpa</name>
    <dbReference type="NCBI Taxonomy" id="92480"/>
    <lineage>
        <taxon>Eukaryota</taxon>
        <taxon>Viridiplantae</taxon>
        <taxon>Streptophyta</taxon>
        <taxon>Embryophyta</taxon>
        <taxon>Tracheophyta</taxon>
        <taxon>Spermatophyta</taxon>
        <taxon>Magnoliopsida</taxon>
        <taxon>eudicotyledons</taxon>
        <taxon>Gunneridae</taxon>
        <taxon>Pentapetalae</taxon>
        <taxon>rosids</taxon>
        <taxon>fabids</taxon>
        <taxon>Fabales</taxon>
        <taxon>Fabaceae</taxon>
        <taxon>Papilionoideae</taxon>
        <taxon>50 kb inversion clade</taxon>
        <taxon>NPAAA clade</taxon>
        <taxon>indigoferoid/millettioid clade</taxon>
        <taxon>Phaseoleae</taxon>
        <taxon>Sphenostylis</taxon>
    </lineage>
</organism>
<keyword evidence="2" id="KW-1185">Reference proteome</keyword>
<dbReference type="PANTHER" id="PTHR46419">
    <property type="entry name" value="ADP-RIBOSYLATION FACTOR GTPASE-ACTIVATING PROTEIN AGD5"/>
    <property type="match status" value="1"/>
</dbReference>
<dbReference type="PANTHER" id="PTHR46419:SF14">
    <property type="entry name" value="ARF GTPASE ACTIVATOR"/>
    <property type="match status" value="1"/>
</dbReference>
<proteinExistence type="predicted"/>
<sequence>MNGKANVTKELNAKHKKLLMVDREDDEAIGSLADVFFFKISILEGLLKLPENRECADCKAKYVSGEAE</sequence>
<dbReference type="Gramene" id="rna-AYBTSS11_LOCUS16970">
    <property type="protein sequence ID" value="CAJ1957010.1"/>
    <property type="gene ID" value="gene-AYBTSS11_LOCUS16970"/>
</dbReference>
<dbReference type="GO" id="GO:0005096">
    <property type="term" value="F:GTPase activator activity"/>
    <property type="evidence" value="ECO:0007669"/>
    <property type="project" value="InterPro"/>
</dbReference>
<gene>
    <name evidence="1" type="ORF">AYBTSS11_LOCUS16970</name>
</gene>
<evidence type="ECO:0000313" key="2">
    <source>
        <dbReference type="Proteomes" id="UP001189624"/>
    </source>
</evidence>
<reference evidence="1" key="1">
    <citation type="submission" date="2023-10" db="EMBL/GenBank/DDBJ databases">
        <authorList>
            <person name="Domelevo Entfellner J.-B."/>
        </authorList>
    </citation>
    <scope>NUCLEOTIDE SEQUENCE</scope>
</reference>
<protein>
    <submittedName>
        <fullName evidence="1">Uncharacterized protein</fullName>
    </submittedName>
</protein>
<name>A0AA86SMX2_9FABA</name>
<accession>A0AA86SMX2</accession>
<dbReference type="AlphaFoldDB" id="A0AA86SMX2"/>
<dbReference type="EMBL" id="OY731402">
    <property type="protein sequence ID" value="CAJ1957010.1"/>
    <property type="molecule type" value="Genomic_DNA"/>
</dbReference>
<dbReference type="Proteomes" id="UP001189624">
    <property type="component" value="Chromosome 5"/>
</dbReference>